<evidence type="ECO:0000256" key="1">
    <source>
        <dbReference type="SAM" id="MobiDB-lite"/>
    </source>
</evidence>
<evidence type="ECO:0000256" key="2">
    <source>
        <dbReference type="SAM" id="Phobius"/>
    </source>
</evidence>
<feature type="compositionally biased region" description="Polar residues" evidence="1">
    <location>
        <begin position="333"/>
        <end position="348"/>
    </location>
</feature>
<feature type="transmembrane region" description="Helical" evidence="2">
    <location>
        <begin position="359"/>
        <end position="380"/>
    </location>
</feature>
<gene>
    <name evidence="3" type="ORF">KI688_009289</name>
</gene>
<keyword evidence="2" id="KW-1133">Transmembrane helix</keyword>
<evidence type="ECO:0000313" key="3">
    <source>
        <dbReference type="EMBL" id="KAG9069961.1"/>
    </source>
</evidence>
<sequence length="540" mass="57067">MESITTNIQHLQDRHDAAWEAARDSSHNHINVDHHHRDNKKTNHGKDKDKGKQHRKKPVQHRVHHRTHKGSPHKGTAHHPKPVGDKTKGKNNGDHHKDEDKDGHGNHNSKTEGNGRKKGGGHIGHFVDGPKHGHHHGKEGGKDGKHSAHGGKHPVDGKKPGNGKLPVDDGESPKDSKDGDEKKGAEGKDGRKNGGEGKEKPKNGGEGKEKAKNGGEGKEKAKNGGEGKEKAKNGSDEEKGGANKGGDKGAAGNGDGEEGSTGKDKGTAHKGKESQDTKGTPPGTKTSPADKTAAPLDSNVATPSQGNQAVPRSPFFTNAGSNIPGIPNHPLDSGSSRNVATPPNGHTDNNNNKNSNSKLLAYTLIPLTIIAGAVYGVVAYRRKNTRRRDLRRRLQEDAEAAALAARTDGGDDDTSSLMSAVSYRPPAPFASEVDVTTESMETNPEIVVGNGSQHLISAPKRDEGRLGDYQDYSHVCQSQILGKKCTNHSISCFVALNHSNGGLNAMALPRTPSAAASRALIPKLEPASSSSNTAAVESEK</sequence>
<feature type="region of interest" description="Disordered" evidence="1">
    <location>
        <begin position="1"/>
        <end position="355"/>
    </location>
</feature>
<keyword evidence="2" id="KW-0812">Transmembrane</keyword>
<name>A0A9P7Y289_9FUNG</name>
<evidence type="ECO:0000313" key="4">
    <source>
        <dbReference type="Proteomes" id="UP000707451"/>
    </source>
</evidence>
<proteinExistence type="predicted"/>
<dbReference type="AlphaFoldDB" id="A0A9P7Y289"/>
<feature type="compositionally biased region" description="Basic and acidic residues" evidence="1">
    <location>
        <begin position="260"/>
        <end position="276"/>
    </location>
</feature>
<feature type="compositionally biased region" description="Basic and acidic residues" evidence="1">
    <location>
        <begin position="82"/>
        <end position="115"/>
    </location>
</feature>
<keyword evidence="2" id="KW-0472">Membrane</keyword>
<protein>
    <submittedName>
        <fullName evidence="3">Uncharacterized protein</fullName>
    </submittedName>
</protein>
<comment type="caution">
    <text evidence="3">The sequence shown here is derived from an EMBL/GenBank/DDBJ whole genome shotgun (WGS) entry which is preliminary data.</text>
</comment>
<dbReference type="Proteomes" id="UP000707451">
    <property type="component" value="Unassembled WGS sequence"/>
</dbReference>
<dbReference type="EMBL" id="JAHRHY010000004">
    <property type="protein sequence ID" value="KAG9069961.1"/>
    <property type="molecule type" value="Genomic_DNA"/>
</dbReference>
<keyword evidence="4" id="KW-1185">Reference proteome</keyword>
<reference evidence="3" key="1">
    <citation type="submission" date="2021-06" db="EMBL/GenBank/DDBJ databases">
        <title>Genome Sequence of Mortierella hyaline Strain SCG-10, a Cold-Adapted, Nitrate-Reducing Fungus Isolated from Soil in Minnesota, USA.</title>
        <authorList>
            <person name="Aldossari N."/>
        </authorList>
    </citation>
    <scope>NUCLEOTIDE SEQUENCE</scope>
    <source>
        <strain evidence="3">SCG-10</strain>
    </source>
</reference>
<organism evidence="3 4">
    <name type="scientific">Linnemannia hyalina</name>
    <dbReference type="NCBI Taxonomy" id="64524"/>
    <lineage>
        <taxon>Eukaryota</taxon>
        <taxon>Fungi</taxon>
        <taxon>Fungi incertae sedis</taxon>
        <taxon>Mucoromycota</taxon>
        <taxon>Mortierellomycotina</taxon>
        <taxon>Mortierellomycetes</taxon>
        <taxon>Mortierellales</taxon>
        <taxon>Mortierellaceae</taxon>
        <taxon>Linnemannia</taxon>
    </lineage>
</organism>
<feature type="compositionally biased region" description="Basic and acidic residues" evidence="1">
    <location>
        <begin position="11"/>
        <end position="50"/>
    </location>
</feature>
<feature type="compositionally biased region" description="Low complexity" evidence="1">
    <location>
        <begin position="277"/>
        <end position="286"/>
    </location>
</feature>
<feature type="compositionally biased region" description="Polar residues" evidence="1">
    <location>
        <begin position="1"/>
        <end position="10"/>
    </location>
</feature>
<feature type="compositionally biased region" description="Basic and acidic residues" evidence="1">
    <location>
        <begin position="171"/>
        <end position="247"/>
    </location>
</feature>
<feature type="compositionally biased region" description="Basic residues" evidence="1">
    <location>
        <begin position="51"/>
        <end position="81"/>
    </location>
</feature>
<dbReference type="OrthoDB" id="2438736at2759"/>
<feature type="compositionally biased region" description="Polar residues" evidence="1">
    <location>
        <begin position="299"/>
        <end position="321"/>
    </location>
</feature>
<accession>A0A9P7Y289</accession>